<dbReference type="Pfam" id="PF05065">
    <property type="entry name" value="Phage_capsid"/>
    <property type="match status" value="1"/>
</dbReference>
<comment type="subcellular location">
    <subcellularLocation>
        <location evidence="1">Virion</location>
    </subcellularLocation>
</comment>
<organism evidence="3 4">
    <name type="scientific">Corynebacterium casei UCMA 3821</name>
    <dbReference type="NCBI Taxonomy" id="1110505"/>
    <lineage>
        <taxon>Bacteria</taxon>
        <taxon>Bacillati</taxon>
        <taxon>Actinomycetota</taxon>
        <taxon>Actinomycetes</taxon>
        <taxon>Mycobacteriales</taxon>
        <taxon>Corynebacteriaceae</taxon>
        <taxon>Corynebacterium</taxon>
    </lineage>
</organism>
<evidence type="ECO:0000256" key="1">
    <source>
        <dbReference type="ARBA" id="ARBA00004328"/>
    </source>
</evidence>
<accession>G7HU24</accession>
<evidence type="ECO:0000259" key="2">
    <source>
        <dbReference type="Pfam" id="PF05065"/>
    </source>
</evidence>
<dbReference type="NCBIfam" id="TIGR01554">
    <property type="entry name" value="major_cap_HK97"/>
    <property type="match status" value="1"/>
</dbReference>
<dbReference type="InterPro" id="IPR024455">
    <property type="entry name" value="Phage_capsid"/>
</dbReference>
<dbReference type="AlphaFoldDB" id="G7HU24"/>
<comment type="caution">
    <text evidence="3">The sequence shown here is derived from an EMBL/GenBank/DDBJ whole genome shotgun (WGS) entry which is preliminary data.</text>
</comment>
<dbReference type="InterPro" id="IPR054612">
    <property type="entry name" value="Phage_capsid-like_C"/>
</dbReference>
<evidence type="ECO:0000313" key="4">
    <source>
        <dbReference type="Proteomes" id="UP000004840"/>
    </source>
</evidence>
<gene>
    <name evidence="3" type="ORF">CCAS_00325</name>
</gene>
<name>G7HU24_9CORY</name>
<feature type="domain" description="Phage capsid-like C-terminal" evidence="2">
    <location>
        <begin position="11"/>
        <end position="274"/>
    </location>
</feature>
<reference evidence="3 4" key="1">
    <citation type="journal article" date="2012" name="J. Bacteriol.">
        <title>Genome Sequence of Corynebacterium casei UCMA 3821, Isolated from a Smear-Ripened Cheese.</title>
        <authorList>
            <person name="Monnet C."/>
            <person name="Loux V."/>
            <person name="Bento P."/>
            <person name="Gibrat J.F."/>
            <person name="Straub C."/>
            <person name="Bonnarme P."/>
            <person name="Landaud S."/>
            <person name="Irlinger F."/>
        </authorList>
    </citation>
    <scope>NUCLEOTIDE SEQUENCE [LARGE SCALE GENOMIC DNA]</scope>
    <source>
        <strain evidence="3 4">UCMA 3821</strain>
    </source>
</reference>
<dbReference type="EMBL" id="CAFW01000008">
    <property type="protein sequence ID" value="CCE53689.1"/>
    <property type="molecule type" value="Genomic_DNA"/>
</dbReference>
<evidence type="ECO:0000313" key="3">
    <source>
        <dbReference type="EMBL" id="CCE53689.1"/>
    </source>
</evidence>
<sequence>MANNTTTAPQLIEDQVKGVLVEPLEAASVVLQAGPTMFNSSEPLRIKTLEDGFNPGIVGENELIPDDGEATFGEIKLMPTERKSIKAIIRTSNELIRQSTVGVSQTLQARLVKDVATKLDNELLSGTGASDGITGLLNQPGLETAPISFTDTDPYLDALAAMAAKEITPNRFILNGTDFFELRKIKDADGRYIMSGGPAEGTPYKLFEIPVTITNKLARGKGILANMNDIAIVRDIDPQVTILTERYAEYDQVGIRVTTRYDLGLLRTDSVLLLDTEEA</sequence>
<dbReference type="SUPFAM" id="SSF56563">
    <property type="entry name" value="Major capsid protein gp5"/>
    <property type="match status" value="1"/>
</dbReference>
<dbReference type="Gene3D" id="3.30.2320.10">
    <property type="entry name" value="hypothetical protein PF0899 domain"/>
    <property type="match status" value="1"/>
</dbReference>
<protein>
    <submittedName>
        <fullName evidence="3">Phage major capsid protein</fullName>
    </submittedName>
</protein>
<dbReference type="RefSeq" id="WP_006821279.1">
    <property type="nucleotide sequence ID" value="NZ_CAFW01000008.1"/>
</dbReference>
<proteinExistence type="predicted"/>
<dbReference type="Proteomes" id="UP000004840">
    <property type="component" value="Unassembled WGS sequence"/>
</dbReference>